<dbReference type="EMBL" id="AP026800">
    <property type="protein sequence ID" value="BDR54070.1"/>
    <property type="molecule type" value="Genomic_DNA"/>
</dbReference>
<evidence type="ECO:0000256" key="1">
    <source>
        <dbReference type="ARBA" id="ARBA00010164"/>
    </source>
</evidence>
<sequence length="409" mass="44687">MSLPDQIEVRTTLGNGSEVLAGELYINRTGLSFQYAASYINNPLSYELAPAIPLTLGVYPLQELGPFSDAAPDRWGRKLLQRSLGRSRLSEIEYLLGVNDLTRQGAYRFFLDGEPLSGSDGVPVLTDLPGLLNTADAVEEGVEVSETALRRLYRATGSLGGARPKASVRDGGNLWLAKFPKPLGDRWDVIGWEAVTLELAQKAGISVPQHRVLSIADEAGRKRTILLTQRFDRSSSEQSNQLQRIPYISAMTALDASDGQGGDWLDFADFAASIGADTRQLWLRAAFGSVIGNLDDHLRNHGFLRIGKSWQLAPAFDLNPEPYEGSKAEVHQLSLFGNPSPSLASFMQAEALSLFQVTADQAAQYLAQIRAALAQVTPLAHVHRLDAASQEIMASRWQLAQEQIDSLMN</sequence>
<dbReference type="Proteomes" id="UP001321748">
    <property type="component" value="Chromosome"/>
</dbReference>
<reference evidence="6 7" key="1">
    <citation type="journal article" date="2023" name="Microbiol. Spectr.">
        <title>Symbiosis of Carpenter Bees with Uncharacterized Lactic Acid Bacteria Showing NAD Auxotrophy.</title>
        <authorList>
            <person name="Kawasaki S."/>
            <person name="Ozawa K."/>
            <person name="Mori T."/>
            <person name="Yamamoto A."/>
            <person name="Ito M."/>
            <person name="Ohkuma M."/>
            <person name="Sakamoto M."/>
            <person name="Matsutani M."/>
        </authorList>
    </citation>
    <scope>NUCLEOTIDE SEQUENCE [LARGE SCALE GENOMIC DNA]</scope>
    <source>
        <strain evidence="6 7">KimH</strain>
    </source>
</reference>
<dbReference type="RefSeq" id="WP_317643091.1">
    <property type="nucleotide sequence ID" value="NZ_AP026800.1"/>
</dbReference>
<feature type="domain" description="HipA N-terminal subdomain 1" evidence="5">
    <location>
        <begin position="19"/>
        <end position="96"/>
    </location>
</feature>
<protein>
    <submittedName>
        <fullName evidence="6">Phosphatidylinositol kinase</fullName>
    </submittedName>
</protein>
<dbReference type="InterPro" id="IPR012893">
    <property type="entry name" value="HipA-like_C"/>
</dbReference>
<dbReference type="InterPro" id="IPR052028">
    <property type="entry name" value="HipA_Ser/Thr_kinase"/>
</dbReference>
<organism evidence="6 7">
    <name type="scientific">Bombiscardovia apis</name>
    <dbReference type="NCBI Taxonomy" id="2932182"/>
    <lineage>
        <taxon>Bacteria</taxon>
        <taxon>Bacillati</taxon>
        <taxon>Actinomycetota</taxon>
        <taxon>Actinomycetes</taxon>
        <taxon>Bifidobacteriales</taxon>
        <taxon>Bifidobacteriaceae</taxon>
        <taxon>Bombiscardovia</taxon>
    </lineage>
</organism>
<keyword evidence="7" id="KW-1185">Reference proteome</keyword>
<comment type="similarity">
    <text evidence="1">Belongs to the HipA Ser/Thr kinase family.</text>
</comment>
<evidence type="ECO:0000313" key="7">
    <source>
        <dbReference type="Proteomes" id="UP001321748"/>
    </source>
</evidence>
<gene>
    <name evidence="6" type="ORF">KIMH_01810</name>
</gene>
<dbReference type="Pfam" id="PF07804">
    <property type="entry name" value="HipA_C"/>
    <property type="match status" value="1"/>
</dbReference>
<evidence type="ECO:0000256" key="2">
    <source>
        <dbReference type="ARBA" id="ARBA00022679"/>
    </source>
</evidence>
<dbReference type="Pfam" id="PF13657">
    <property type="entry name" value="Couple_hipA"/>
    <property type="match status" value="1"/>
</dbReference>
<name>A0ABN6SHL3_9BIFI</name>
<evidence type="ECO:0000313" key="6">
    <source>
        <dbReference type="EMBL" id="BDR54070.1"/>
    </source>
</evidence>
<proteinExistence type="inferred from homology"/>
<keyword evidence="2" id="KW-0808">Transferase</keyword>
<dbReference type="PANTHER" id="PTHR37419:SF8">
    <property type="entry name" value="TOXIN YJJJ"/>
    <property type="match status" value="1"/>
</dbReference>
<dbReference type="InterPro" id="IPR017508">
    <property type="entry name" value="HipA_N1"/>
</dbReference>
<keyword evidence="3 6" id="KW-0418">Kinase</keyword>
<dbReference type="GO" id="GO:0016301">
    <property type="term" value="F:kinase activity"/>
    <property type="evidence" value="ECO:0007669"/>
    <property type="project" value="UniProtKB-KW"/>
</dbReference>
<accession>A0ABN6SHL3</accession>
<feature type="domain" description="HipA-like C-terminal" evidence="4">
    <location>
        <begin position="158"/>
        <end position="374"/>
    </location>
</feature>
<dbReference type="PANTHER" id="PTHR37419">
    <property type="entry name" value="SERINE/THREONINE-PROTEIN KINASE TOXIN HIPA"/>
    <property type="match status" value="1"/>
</dbReference>
<evidence type="ECO:0000259" key="5">
    <source>
        <dbReference type="Pfam" id="PF13657"/>
    </source>
</evidence>
<evidence type="ECO:0000259" key="4">
    <source>
        <dbReference type="Pfam" id="PF07804"/>
    </source>
</evidence>
<evidence type="ECO:0000256" key="3">
    <source>
        <dbReference type="ARBA" id="ARBA00022777"/>
    </source>
</evidence>